<dbReference type="OrthoDB" id="269405at2759"/>
<dbReference type="Proteomes" id="UP000800200">
    <property type="component" value="Unassembled WGS sequence"/>
</dbReference>
<organism evidence="6 7">
    <name type="scientific">Zopfia rhizophila CBS 207.26</name>
    <dbReference type="NCBI Taxonomy" id="1314779"/>
    <lineage>
        <taxon>Eukaryota</taxon>
        <taxon>Fungi</taxon>
        <taxon>Dikarya</taxon>
        <taxon>Ascomycota</taxon>
        <taxon>Pezizomycotina</taxon>
        <taxon>Dothideomycetes</taxon>
        <taxon>Dothideomycetes incertae sedis</taxon>
        <taxon>Zopfiaceae</taxon>
        <taxon>Zopfia</taxon>
    </lineage>
</organism>
<dbReference type="AlphaFoldDB" id="A0A6A6DHT7"/>
<protein>
    <submittedName>
        <fullName evidence="6">Amino-acid N-acetyltransferas-like protein subunit Mak10</fullName>
    </submittedName>
</protein>
<proteinExistence type="inferred from homology"/>
<dbReference type="Pfam" id="PF04112">
    <property type="entry name" value="Mak10"/>
    <property type="match status" value="1"/>
</dbReference>
<dbReference type="InterPro" id="IPR057983">
    <property type="entry name" value="NAA35-like_N"/>
</dbReference>
<sequence>MDPKMDGGFLQPGETLEDNYDTLKALLPEEVLGIMDQLLCHEMAWHTGNPLSQTLFTSVYIDKILWPEPKTLEQAQFYRGEVSDSRRPDLLLEVLRAYCLALIKCCDFVIAKVTSRDYFEEEDFCTHTYNRVLFVQVPIDVFLRELDVAVESLQDPDLSISADLCEAIITRLEFRKHFLTALDLDCPLEHLDRYWPPISSHLSSINSTYHLGKPVPGSFSTKIQRRLASTVPPRPIVELDFKDAFSKLQQLCLDCEEGTRFTHLSPDPLEYQSFLWAFASRTPTPLPYARSYLANILFHPNTLNTSTTLPLTDLQCLIFTCSPVLDPQNWALSPPLNPLLPKPLRHQLALIIDEFIERTGQNYLELWTALGQNRSRLRRMLNHVILGWDQLQVDANTLDEEIMAVVKEMQVQEQVLVYPLTTWVYHKKLWMIEKIVMLGFEQDIYLPDEFAGMYGFLERVARRRVDLLSNIYAHYEEQEKQYLRAKPPKLEMAAEVEGAARYIESLLAEATGVCELSGALFRFYTVLLYLRLLPTPNRPFSTPELRYELRMKPFLTLSPPEVPPFEEHHEQLHGFGPYDNPEPSLLLALQNPISELWKGIEDGIKRAKDSFSQLKKLGPKAAKVEGVDKAWGKEVQGALASCIALGVAVVGIKTAVKECDENGKVAVKVEIPEMGSGKRYAEGWVVGKVVKE</sequence>
<comment type="subcellular location">
    <subcellularLocation>
        <location evidence="1">Cytoplasm</location>
    </subcellularLocation>
</comment>
<keyword evidence="3" id="KW-0963">Cytoplasm</keyword>
<feature type="domain" description="NAA35-like N-terminal" evidence="4">
    <location>
        <begin position="1"/>
        <end position="140"/>
    </location>
</feature>
<dbReference type="InterPro" id="IPR057982">
    <property type="entry name" value="TPR_NAA35"/>
</dbReference>
<gene>
    <name evidence="6" type="ORF">K469DRAFT_717618</name>
</gene>
<reference evidence="6" key="1">
    <citation type="journal article" date="2020" name="Stud. Mycol.">
        <title>101 Dothideomycetes genomes: a test case for predicting lifestyles and emergence of pathogens.</title>
        <authorList>
            <person name="Haridas S."/>
            <person name="Albert R."/>
            <person name="Binder M."/>
            <person name="Bloem J."/>
            <person name="Labutti K."/>
            <person name="Salamov A."/>
            <person name="Andreopoulos B."/>
            <person name="Baker S."/>
            <person name="Barry K."/>
            <person name="Bills G."/>
            <person name="Bluhm B."/>
            <person name="Cannon C."/>
            <person name="Castanera R."/>
            <person name="Culley D."/>
            <person name="Daum C."/>
            <person name="Ezra D."/>
            <person name="Gonzalez J."/>
            <person name="Henrissat B."/>
            <person name="Kuo A."/>
            <person name="Liang C."/>
            <person name="Lipzen A."/>
            <person name="Lutzoni F."/>
            <person name="Magnuson J."/>
            <person name="Mondo S."/>
            <person name="Nolan M."/>
            <person name="Ohm R."/>
            <person name="Pangilinan J."/>
            <person name="Park H.-J."/>
            <person name="Ramirez L."/>
            <person name="Alfaro M."/>
            <person name="Sun H."/>
            <person name="Tritt A."/>
            <person name="Yoshinaga Y."/>
            <person name="Zwiers L.-H."/>
            <person name="Turgeon B."/>
            <person name="Goodwin S."/>
            <person name="Spatafora J."/>
            <person name="Crous P."/>
            <person name="Grigoriev I."/>
        </authorList>
    </citation>
    <scope>NUCLEOTIDE SEQUENCE</scope>
    <source>
        <strain evidence="6">CBS 207.26</strain>
    </source>
</reference>
<dbReference type="GO" id="GO:0031417">
    <property type="term" value="C:NatC complex"/>
    <property type="evidence" value="ECO:0007669"/>
    <property type="project" value="InterPro"/>
</dbReference>
<comment type="similarity">
    <text evidence="2">Belongs to the MAK10 family.</text>
</comment>
<feature type="domain" description="NAA35-like TPR repeats" evidence="5">
    <location>
        <begin position="273"/>
        <end position="615"/>
    </location>
</feature>
<evidence type="ECO:0000256" key="1">
    <source>
        <dbReference type="ARBA" id="ARBA00004496"/>
    </source>
</evidence>
<evidence type="ECO:0000259" key="5">
    <source>
        <dbReference type="Pfam" id="PF25789"/>
    </source>
</evidence>
<keyword evidence="7" id="KW-1185">Reference proteome</keyword>
<evidence type="ECO:0000313" key="7">
    <source>
        <dbReference type="Proteomes" id="UP000800200"/>
    </source>
</evidence>
<evidence type="ECO:0000259" key="4">
    <source>
        <dbReference type="Pfam" id="PF04112"/>
    </source>
</evidence>
<evidence type="ECO:0000256" key="2">
    <source>
        <dbReference type="ARBA" id="ARBA00006289"/>
    </source>
</evidence>
<dbReference type="Pfam" id="PF25789">
    <property type="entry name" value="TPR_NAA35"/>
    <property type="match status" value="1"/>
</dbReference>
<dbReference type="InterPro" id="IPR007244">
    <property type="entry name" value="Naa35_N"/>
</dbReference>
<dbReference type="PANTHER" id="PTHR21373">
    <property type="entry name" value="GLUCOSE REPRESSIBLE PROTEIN MAK10"/>
    <property type="match status" value="1"/>
</dbReference>
<evidence type="ECO:0000256" key="3">
    <source>
        <dbReference type="ARBA" id="ARBA00022490"/>
    </source>
</evidence>
<name>A0A6A6DHT7_9PEZI</name>
<dbReference type="EMBL" id="ML994670">
    <property type="protein sequence ID" value="KAF2179104.1"/>
    <property type="molecule type" value="Genomic_DNA"/>
</dbReference>
<dbReference type="PANTHER" id="PTHR21373:SF0">
    <property type="entry name" value="N-ALPHA-ACETYLTRANSFERASE 35, NATC AUXILIARY SUBUNIT"/>
    <property type="match status" value="1"/>
</dbReference>
<evidence type="ECO:0000313" key="6">
    <source>
        <dbReference type="EMBL" id="KAF2179104.1"/>
    </source>
</evidence>
<accession>A0A6A6DHT7</accession>